<evidence type="ECO:0000259" key="3">
    <source>
        <dbReference type="PROSITE" id="PS50158"/>
    </source>
</evidence>
<evidence type="ECO:0000313" key="5">
    <source>
        <dbReference type="Proteomes" id="UP001151760"/>
    </source>
</evidence>
<proteinExistence type="predicted"/>
<dbReference type="InterPro" id="IPR036875">
    <property type="entry name" value="Znf_CCHC_sf"/>
</dbReference>
<organism evidence="4 5">
    <name type="scientific">Tanacetum coccineum</name>
    <dbReference type="NCBI Taxonomy" id="301880"/>
    <lineage>
        <taxon>Eukaryota</taxon>
        <taxon>Viridiplantae</taxon>
        <taxon>Streptophyta</taxon>
        <taxon>Embryophyta</taxon>
        <taxon>Tracheophyta</taxon>
        <taxon>Spermatophyta</taxon>
        <taxon>Magnoliopsida</taxon>
        <taxon>eudicotyledons</taxon>
        <taxon>Gunneridae</taxon>
        <taxon>Pentapetalae</taxon>
        <taxon>asterids</taxon>
        <taxon>campanulids</taxon>
        <taxon>Asterales</taxon>
        <taxon>Asteraceae</taxon>
        <taxon>Asteroideae</taxon>
        <taxon>Anthemideae</taxon>
        <taxon>Anthemidinae</taxon>
        <taxon>Tanacetum</taxon>
    </lineage>
</organism>
<reference evidence="4" key="1">
    <citation type="journal article" date="2022" name="Int. J. Mol. Sci.">
        <title>Draft Genome of Tanacetum Coccineum: Genomic Comparison of Closely Related Tanacetum-Family Plants.</title>
        <authorList>
            <person name="Yamashiro T."/>
            <person name="Shiraishi A."/>
            <person name="Nakayama K."/>
            <person name="Satake H."/>
        </authorList>
    </citation>
    <scope>NUCLEOTIDE SEQUENCE</scope>
</reference>
<accession>A0ABQ4WZK7</accession>
<comment type="caution">
    <text evidence="4">The sequence shown here is derived from an EMBL/GenBank/DDBJ whole genome shotgun (WGS) entry which is preliminary data.</text>
</comment>
<evidence type="ECO:0000313" key="4">
    <source>
        <dbReference type="EMBL" id="GJS58376.1"/>
    </source>
</evidence>
<keyword evidence="4" id="KW-0695">RNA-directed DNA polymerase</keyword>
<keyword evidence="1" id="KW-0862">Zinc</keyword>
<evidence type="ECO:0000256" key="1">
    <source>
        <dbReference type="PROSITE-ProRule" id="PRU00047"/>
    </source>
</evidence>
<keyword evidence="4" id="KW-0548">Nucleotidyltransferase</keyword>
<reference evidence="4" key="2">
    <citation type="submission" date="2022-01" db="EMBL/GenBank/DDBJ databases">
        <authorList>
            <person name="Yamashiro T."/>
            <person name="Shiraishi A."/>
            <person name="Satake H."/>
            <person name="Nakayama K."/>
        </authorList>
    </citation>
    <scope>NUCLEOTIDE SEQUENCE</scope>
</reference>
<dbReference type="SMART" id="SM00343">
    <property type="entry name" value="ZnF_C2HC"/>
    <property type="match status" value="1"/>
</dbReference>
<keyword evidence="1" id="KW-0479">Metal-binding</keyword>
<dbReference type="GO" id="GO:0003964">
    <property type="term" value="F:RNA-directed DNA polymerase activity"/>
    <property type="evidence" value="ECO:0007669"/>
    <property type="project" value="UniProtKB-KW"/>
</dbReference>
<dbReference type="PROSITE" id="PS50158">
    <property type="entry name" value="ZF_CCHC"/>
    <property type="match status" value="1"/>
</dbReference>
<name>A0ABQ4WZK7_9ASTR</name>
<feature type="domain" description="CCHC-type" evidence="3">
    <location>
        <begin position="112"/>
        <end position="127"/>
    </location>
</feature>
<dbReference type="InterPro" id="IPR001878">
    <property type="entry name" value="Znf_CCHC"/>
</dbReference>
<dbReference type="Gene3D" id="4.10.60.10">
    <property type="entry name" value="Zinc finger, CCHC-type"/>
    <property type="match status" value="1"/>
</dbReference>
<evidence type="ECO:0000256" key="2">
    <source>
        <dbReference type="SAM" id="MobiDB-lite"/>
    </source>
</evidence>
<protein>
    <submittedName>
        <fullName evidence="4">Reverse transcriptase domain-containing protein</fullName>
    </submittedName>
</protein>
<dbReference type="Pfam" id="PF00098">
    <property type="entry name" value="zf-CCHC"/>
    <property type="match status" value="1"/>
</dbReference>
<keyword evidence="1" id="KW-0863">Zinc-finger</keyword>
<sequence>MDQKLRTYAERQTNNKGKADDSSRNNHGHQQQPFKRQNVAKVYNMGIGEKKPYGGSLPKCTKCNFHHNGLCTQKFHKCNKVGRFARDYRSSANTNVANTQKGNGENPKGNGCFECGAPGHFTKDCPKLKDKDGGNRSAQGWVYAIGNAEKKVMSSSPHSTITSSEFDMENAFSSMNVHNYTSASSATSGSTSFNSSEDFRDGMIPPTFSRFYNNPYLKNVQAFYAKESPIPPPDPITPPAILTPSPILPPSLLIPPKRMSTSEAPDLTHATIEELVAHSIVVILKAQAAMMASTNNPNSEPRKTSVARKYDYEKFTSYQLFYFNGTDGAVGLIHWFKRTESIFSRSKCAGRTK</sequence>
<gene>
    <name evidence="4" type="ORF">Tco_0653160</name>
</gene>
<dbReference type="Proteomes" id="UP001151760">
    <property type="component" value="Unassembled WGS sequence"/>
</dbReference>
<dbReference type="EMBL" id="BQNB010009074">
    <property type="protein sequence ID" value="GJS58376.1"/>
    <property type="molecule type" value="Genomic_DNA"/>
</dbReference>
<keyword evidence="4" id="KW-0808">Transferase</keyword>
<keyword evidence="5" id="KW-1185">Reference proteome</keyword>
<dbReference type="SUPFAM" id="SSF57756">
    <property type="entry name" value="Retrovirus zinc finger-like domains"/>
    <property type="match status" value="1"/>
</dbReference>
<feature type="region of interest" description="Disordered" evidence="2">
    <location>
        <begin position="1"/>
        <end position="37"/>
    </location>
</feature>